<dbReference type="PANTHER" id="PTHR43133">
    <property type="entry name" value="RNA POLYMERASE ECF-TYPE SIGMA FACTO"/>
    <property type="match status" value="1"/>
</dbReference>
<dbReference type="RefSeq" id="WP_341407208.1">
    <property type="nucleotide sequence ID" value="NZ_JBBUKT010000011.1"/>
</dbReference>
<dbReference type="InterPro" id="IPR039425">
    <property type="entry name" value="RNA_pol_sigma-70-like"/>
</dbReference>
<evidence type="ECO:0000313" key="4">
    <source>
        <dbReference type="EMBL" id="MEK7953444.1"/>
    </source>
</evidence>
<dbReference type="InterPro" id="IPR013325">
    <property type="entry name" value="RNA_pol_sigma_r2"/>
</dbReference>
<gene>
    <name evidence="4" type="ORF">WKV53_23215</name>
</gene>
<keyword evidence="1" id="KW-0805">Transcription regulation</keyword>
<evidence type="ECO:0000256" key="1">
    <source>
        <dbReference type="ARBA" id="ARBA00023015"/>
    </source>
</evidence>
<proteinExistence type="predicted"/>
<protein>
    <recommendedName>
        <fullName evidence="6">Sigma-70 family RNA polymerase sigma factor</fullName>
    </recommendedName>
</protein>
<dbReference type="PANTHER" id="PTHR43133:SF51">
    <property type="entry name" value="RNA POLYMERASE SIGMA FACTOR"/>
    <property type="match status" value="1"/>
</dbReference>
<dbReference type="SUPFAM" id="SSF88946">
    <property type="entry name" value="Sigma2 domain of RNA polymerase sigma factors"/>
    <property type="match status" value="1"/>
</dbReference>
<evidence type="ECO:0008006" key="6">
    <source>
        <dbReference type="Google" id="ProtNLM"/>
    </source>
</evidence>
<organism evidence="4 5">
    <name type="scientific">Luteolibacter soli</name>
    <dbReference type="NCBI Taxonomy" id="3135280"/>
    <lineage>
        <taxon>Bacteria</taxon>
        <taxon>Pseudomonadati</taxon>
        <taxon>Verrucomicrobiota</taxon>
        <taxon>Verrucomicrobiia</taxon>
        <taxon>Verrucomicrobiales</taxon>
        <taxon>Verrucomicrobiaceae</taxon>
        <taxon>Luteolibacter</taxon>
    </lineage>
</organism>
<evidence type="ECO:0000256" key="2">
    <source>
        <dbReference type="ARBA" id="ARBA00023082"/>
    </source>
</evidence>
<evidence type="ECO:0000313" key="5">
    <source>
        <dbReference type="Proteomes" id="UP001371305"/>
    </source>
</evidence>
<keyword evidence="3" id="KW-0804">Transcription</keyword>
<dbReference type="EMBL" id="JBBUKT010000011">
    <property type="protein sequence ID" value="MEK7953444.1"/>
    <property type="molecule type" value="Genomic_DNA"/>
</dbReference>
<comment type="caution">
    <text evidence="4">The sequence shown here is derived from an EMBL/GenBank/DDBJ whole genome shotgun (WGS) entry which is preliminary data.</text>
</comment>
<dbReference type="Gene3D" id="1.10.10.10">
    <property type="entry name" value="Winged helix-like DNA-binding domain superfamily/Winged helix DNA-binding domain"/>
    <property type="match status" value="1"/>
</dbReference>
<dbReference type="Gene3D" id="1.10.1740.10">
    <property type="match status" value="1"/>
</dbReference>
<dbReference type="InterPro" id="IPR036388">
    <property type="entry name" value="WH-like_DNA-bd_sf"/>
</dbReference>
<dbReference type="Proteomes" id="UP001371305">
    <property type="component" value="Unassembled WGS sequence"/>
</dbReference>
<evidence type="ECO:0000256" key="3">
    <source>
        <dbReference type="ARBA" id="ARBA00023163"/>
    </source>
</evidence>
<name>A0ABU9B0A8_9BACT</name>
<sequence length="204" mass="22523">MSHSLSLANSPERLLAGGGENALAGQDADRMRRFSEYWQQSQRSVRAYLASFVPDGSLLDDCVQEVALVAWKKGPLDEGDQAFLHHALACARHVGMAARRKFHGSRLQLLAPDVAQSLADAVAAQERPASTEPTDRVEALRSCIGKLSPDQQELIRMRYSDDNPAALSDEAKRAGKNLLTLYKRLERLRSLLRECVTRQLSPSA</sequence>
<keyword evidence="2" id="KW-0731">Sigma factor</keyword>
<keyword evidence="5" id="KW-1185">Reference proteome</keyword>
<reference evidence="4 5" key="1">
    <citation type="submission" date="2024-04" db="EMBL/GenBank/DDBJ databases">
        <title>Luteolibacter sp. isolated from soil.</title>
        <authorList>
            <person name="An J."/>
        </authorList>
    </citation>
    <scope>NUCLEOTIDE SEQUENCE [LARGE SCALE GENOMIC DNA]</scope>
    <source>
        <strain evidence="4 5">Y139</strain>
    </source>
</reference>
<accession>A0ABU9B0A8</accession>